<dbReference type="PANTHER" id="PTHR43792">
    <property type="entry name" value="GNAT FAMILY, PUTATIVE (AFU_ORTHOLOGUE AFUA_3G00765)-RELATED-RELATED"/>
    <property type="match status" value="1"/>
</dbReference>
<evidence type="ECO:0000313" key="2">
    <source>
        <dbReference type="EMBL" id="PMD21951.1"/>
    </source>
</evidence>
<evidence type="ECO:0000259" key="1">
    <source>
        <dbReference type="PROSITE" id="PS51186"/>
    </source>
</evidence>
<dbReference type="GO" id="GO:0016747">
    <property type="term" value="F:acyltransferase activity, transferring groups other than amino-acyl groups"/>
    <property type="evidence" value="ECO:0007669"/>
    <property type="project" value="InterPro"/>
</dbReference>
<dbReference type="CDD" id="cd04301">
    <property type="entry name" value="NAT_SF"/>
    <property type="match status" value="1"/>
</dbReference>
<dbReference type="SUPFAM" id="SSF55729">
    <property type="entry name" value="Acyl-CoA N-acyltransferases (Nat)"/>
    <property type="match status" value="1"/>
</dbReference>
<sequence length="222" mass="24640">MTKFMNTALSQSISLDISGGEYSLTTLEEGDAKPLYDVLAIDSVSDRLIRIPKPYTLEDAKFWLLNSLISRNELLGLSTVAERNAAFFGQMSVTSSVPLKVIRHNGRLIGCISLALRSSEPIVEMGYYLHPAHQGKRIMREAARKLLRYAANEFGIRKVFCSADDGNPASARVIMGIVEDTAVGQVQTGRKVLDWPVGKKVEGKSWSSTWLWNIEPEEGYES</sequence>
<dbReference type="Pfam" id="PF13302">
    <property type="entry name" value="Acetyltransf_3"/>
    <property type="match status" value="1"/>
</dbReference>
<protein>
    <submittedName>
        <fullName evidence="2">Acyl-CoA N-acyltransferase</fullName>
    </submittedName>
</protein>
<feature type="domain" description="N-acetyltransferase" evidence="1">
    <location>
        <begin position="60"/>
        <end position="202"/>
    </location>
</feature>
<organism evidence="2 3">
    <name type="scientific">Hyaloscypha hepaticicola</name>
    <dbReference type="NCBI Taxonomy" id="2082293"/>
    <lineage>
        <taxon>Eukaryota</taxon>
        <taxon>Fungi</taxon>
        <taxon>Dikarya</taxon>
        <taxon>Ascomycota</taxon>
        <taxon>Pezizomycotina</taxon>
        <taxon>Leotiomycetes</taxon>
        <taxon>Helotiales</taxon>
        <taxon>Hyaloscyphaceae</taxon>
        <taxon>Hyaloscypha</taxon>
    </lineage>
</organism>
<dbReference type="InterPro" id="IPR051531">
    <property type="entry name" value="N-acetyltransferase"/>
</dbReference>
<dbReference type="InterPro" id="IPR000182">
    <property type="entry name" value="GNAT_dom"/>
</dbReference>
<proteinExistence type="predicted"/>
<gene>
    <name evidence="2" type="ORF">NA56DRAFT_688582</name>
</gene>
<accession>A0A2J6Q6T0</accession>
<keyword evidence="2" id="KW-0012">Acyltransferase</keyword>
<dbReference type="InterPro" id="IPR016181">
    <property type="entry name" value="Acyl_CoA_acyltransferase"/>
</dbReference>
<dbReference type="PROSITE" id="PS51186">
    <property type="entry name" value="GNAT"/>
    <property type="match status" value="1"/>
</dbReference>
<keyword evidence="2" id="KW-0808">Transferase</keyword>
<keyword evidence="3" id="KW-1185">Reference proteome</keyword>
<dbReference type="OrthoDB" id="630895at2759"/>
<dbReference type="EMBL" id="KZ613479">
    <property type="protein sequence ID" value="PMD21951.1"/>
    <property type="molecule type" value="Genomic_DNA"/>
</dbReference>
<name>A0A2J6Q6T0_9HELO</name>
<dbReference type="AlphaFoldDB" id="A0A2J6Q6T0"/>
<dbReference type="Proteomes" id="UP000235672">
    <property type="component" value="Unassembled WGS sequence"/>
</dbReference>
<reference evidence="2 3" key="1">
    <citation type="submission" date="2016-05" db="EMBL/GenBank/DDBJ databases">
        <title>A degradative enzymes factory behind the ericoid mycorrhizal symbiosis.</title>
        <authorList>
            <consortium name="DOE Joint Genome Institute"/>
            <person name="Martino E."/>
            <person name="Morin E."/>
            <person name="Grelet G."/>
            <person name="Kuo A."/>
            <person name="Kohler A."/>
            <person name="Daghino S."/>
            <person name="Barry K."/>
            <person name="Choi C."/>
            <person name="Cichocki N."/>
            <person name="Clum A."/>
            <person name="Copeland A."/>
            <person name="Hainaut M."/>
            <person name="Haridas S."/>
            <person name="Labutti K."/>
            <person name="Lindquist E."/>
            <person name="Lipzen A."/>
            <person name="Khouja H.-R."/>
            <person name="Murat C."/>
            <person name="Ohm R."/>
            <person name="Olson A."/>
            <person name="Spatafora J."/>
            <person name="Veneault-Fourrey C."/>
            <person name="Henrissat B."/>
            <person name="Grigoriev I."/>
            <person name="Martin F."/>
            <person name="Perotto S."/>
        </authorList>
    </citation>
    <scope>NUCLEOTIDE SEQUENCE [LARGE SCALE GENOMIC DNA]</scope>
    <source>
        <strain evidence="2 3">UAMH 7357</strain>
    </source>
</reference>
<dbReference type="Gene3D" id="3.40.630.30">
    <property type="match status" value="1"/>
</dbReference>
<evidence type="ECO:0000313" key="3">
    <source>
        <dbReference type="Proteomes" id="UP000235672"/>
    </source>
</evidence>